<reference evidence="4 5" key="1">
    <citation type="journal article" date="2012" name="Nat. Biotechnol.">
        <title>Draft genome sequence of pigeonpea (Cajanus cajan), an orphan legume crop of resource-poor farmers.</title>
        <authorList>
            <person name="Varshney R.K."/>
            <person name="Chen W."/>
            <person name="Li Y."/>
            <person name="Bharti A.K."/>
            <person name="Saxena R.K."/>
            <person name="Schlueter J.A."/>
            <person name="Donoghue M.T."/>
            <person name="Azam S."/>
            <person name="Fan G."/>
            <person name="Whaley A.M."/>
            <person name="Farmer A.D."/>
            <person name="Sheridan J."/>
            <person name="Iwata A."/>
            <person name="Tuteja R."/>
            <person name="Penmetsa R.V."/>
            <person name="Wu W."/>
            <person name="Upadhyaya H.D."/>
            <person name="Yang S.P."/>
            <person name="Shah T."/>
            <person name="Saxena K.B."/>
            <person name="Michael T."/>
            <person name="McCombie W.R."/>
            <person name="Yang B."/>
            <person name="Zhang G."/>
            <person name="Yang H."/>
            <person name="Wang J."/>
            <person name="Spillane C."/>
            <person name="Cook D.R."/>
            <person name="May G.D."/>
            <person name="Xu X."/>
            <person name="Jackson S.A."/>
        </authorList>
    </citation>
    <scope>NUCLEOTIDE SEQUENCE [LARGE SCALE GENOMIC DNA]</scope>
    <source>
        <strain evidence="5">cv. Asha</strain>
    </source>
</reference>
<keyword evidence="5" id="KW-1185">Reference proteome</keyword>
<dbReference type="EMBL" id="CM003606">
    <property type="protein sequence ID" value="KYP68845.1"/>
    <property type="molecule type" value="Genomic_DNA"/>
</dbReference>
<protein>
    <submittedName>
        <fullName evidence="4">Ribonuclease H protein At1g65750 family</fullName>
    </submittedName>
</protein>
<dbReference type="InterPro" id="IPR002156">
    <property type="entry name" value="RNaseH_domain"/>
</dbReference>
<feature type="domain" description="Reverse transcriptase" evidence="1">
    <location>
        <begin position="159"/>
        <end position="281"/>
    </location>
</feature>
<dbReference type="Pfam" id="PF13456">
    <property type="entry name" value="RVT_3"/>
    <property type="match status" value="1"/>
</dbReference>
<dbReference type="GO" id="GO:0003676">
    <property type="term" value="F:nucleic acid binding"/>
    <property type="evidence" value="ECO:0007669"/>
    <property type="project" value="InterPro"/>
</dbReference>
<dbReference type="AlphaFoldDB" id="A0A151TP50"/>
<evidence type="ECO:0000259" key="1">
    <source>
        <dbReference type="Pfam" id="PF00078"/>
    </source>
</evidence>
<dbReference type="Proteomes" id="UP000075243">
    <property type="component" value="Chromosome 4"/>
</dbReference>
<dbReference type="InterPro" id="IPR000477">
    <property type="entry name" value="RT_dom"/>
</dbReference>
<sequence length="821" mass="93490">NHISTLYDSEGKKHSTPSELGNLASSYFQNLFNTLPGKIHPVTDTLDCKISQLDNDQLIKPLSKDEIRIALFQMHKDKAPGPDGFNPGFYKREDILSSCNSWLEAGVLPPHINDAVIALIPKCPNPSNMKELRPIALCNVIYKILSKALANRLKPLLHKGLRQGDPLSPYLFILGMEGLSSLIHKAELLGNLQGIQISRGAPKLHHLMFADDVFLFFQATEKETKEVSSILETFKIASGQAINFDKSKVFLNRHAPLAIRNMLSNILHVHSCETAGKYLGLPSMIGHNKNDVFRYIKERIWKKLQSWSHKSLSKAGKETLIKSVLQALPSYAMSVFMIPPRTIDEIEKLLNAFWWGANSNTHKGIKWMRWDKLTIPKPEGGLGFKNLSVFNLAMLGKQAWRLLTNPNSLISKIYRAKYYPDDNFLNAPLGHNPNYTWKSLWSTQHLLKNGTRWRLGNGNSILVWGEPWIKYNLMSNDKLNWNADLINSIFDLDTSNHILNIPILNPHREDKCIWNWNPSGSYTVRSAYKGYLQHSLCLGHLCTPGPWETIWNLRIPHKIKHFIWRVLHILPTRPNLQKKGISCPSTCFRCDIDIENTWHTFFSCPSAKLCWQGSKFHSRIMKLINSSDGVFNLISHILQCWAPQDVAEISLILWSMWHSQNALHWNNTPWNQNEIILRASSMLHDWTTANRAISAQHSKPPPRQRWSPPSKGSFKCNIATYSFPVEGLTGIGICIRDHQGAFIRARSTTTKGSMEPHVGKAFAFLHAINWTHNQNLENIIFETDCKRIPPISSITFLLTHLNLVASLTNVSLLWQTLQTLM</sequence>
<dbReference type="PANTHER" id="PTHR33116">
    <property type="entry name" value="REVERSE TRANSCRIPTASE ZINC-BINDING DOMAIN-CONTAINING PROTEIN-RELATED-RELATED"/>
    <property type="match status" value="1"/>
</dbReference>
<evidence type="ECO:0000313" key="5">
    <source>
        <dbReference type="Proteomes" id="UP000075243"/>
    </source>
</evidence>
<dbReference type="InterPro" id="IPR026960">
    <property type="entry name" value="RVT-Znf"/>
</dbReference>
<dbReference type="Pfam" id="PF00078">
    <property type="entry name" value="RVT_1"/>
    <property type="match status" value="1"/>
</dbReference>
<dbReference type="STRING" id="3821.A0A151TP50"/>
<dbReference type="PANTHER" id="PTHR33116:SF86">
    <property type="entry name" value="REVERSE TRANSCRIPTASE DOMAIN-CONTAINING PROTEIN"/>
    <property type="match status" value="1"/>
</dbReference>
<organism evidence="4 5">
    <name type="scientific">Cajanus cajan</name>
    <name type="common">Pigeon pea</name>
    <name type="synonym">Cajanus indicus</name>
    <dbReference type="NCBI Taxonomy" id="3821"/>
    <lineage>
        <taxon>Eukaryota</taxon>
        <taxon>Viridiplantae</taxon>
        <taxon>Streptophyta</taxon>
        <taxon>Embryophyta</taxon>
        <taxon>Tracheophyta</taxon>
        <taxon>Spermatophyta</taxon>
        <taxon>Magnoliopsida</taxon>
        <taxon>eudicotyledons</taxon>
        <taxon>Gunneridae</taxon>
        <taxon>Pentapetalae</taxon>
        <taxon>rosids</taxon>
        <taxon>fabids</taxon>
        <taxon>Fabales</taxon>
        <taxon>Fabaceae</taxon>
        <taxon>Papilionoideae</taxon>
        <taxon>50 kb inversion clade</taxon>
        <taxon>NPAAA clade</taxon>
        <taxon>indigoferoid/millettioid clade</taxon>
        <taxon>Phaseoleae</taxon>
        <taxon>Cajanus</taxon>
    </lineage>
</organism>
<name>A0A151TP50_CAJCA</name>
<evidence type="ECO:0000313" key="4">
    <source>
        <dbReference type="EMBL" id="KYP68845.1"/>
    </source>
</evidence>
<evidence type="ECO:0000259" key="3">
    <source>
        <dbReference type="Pfam" id="PF13966"/>
    </source>
</evidence>
<evidence type="ECO:0000259" key="2">
    <source>
        <dbReference type="Pfam" id="PF13456"/>
    </source>
</evidence>
<dbReference type="CDD" id="cd01650">
    <property type="entry name" value="RT_nLTR_like"/>
    <property type="match status" value="1"/>
</dbReference>
<dbReference type="Pfam" id="PF13966">
    <property type="entry name" value="zf-RVT"/>
    <property type="match status" value="1"/>
</dbReference>
<feature type="domain" description="RNase H type-1" evidence="2">
    <location>
        <begin position="726"/>
        <end position="788"/>
    </location>
</feature>
<dbReference type="OMA" id="NEATHRI"/>
<feature type="domain" description="Reverse transcriptase zinc-binding" evidence="3">
    <location>
        <begin position="522"/>
        <end position="611"/>
    </location>
</feature>
<gene>
    <name evidence="4" type="ORF">KK1_022491</name>
</gene>
<feature type="non-terminal residue" evidence="4">
    <location>
        <position position="1"/>
    </location>
</feature>
<dbReference type="GO" id="GO:0004523">
    <property type="term" value="F:RNA-DNA hybrid ribonuclease activity"/>
    <property type="evidence" value="ECO:0007669"/>
    <property type="project" value="InterPro"/>
</dbReference>
<accession>A0A151TP50</accession>
<dbReference type="Gramene" id="C.cajan_21843.t">
    <property type="protein sequence ID" value="C.cajan_21843.t"/>
    <property type="gene ID" value="C.cajan_21843"/>
</dbReference>
<proteinExistence type="predicted"/>